<dbReference type="EMBL" id="GDRN01093822">
    <property type="protein sequence ID" value="JAI59815.1"/>
    <property type="molecule type" value="Transcribed_RNA"/>
</dbReference>
<dbReference type="Pfam" id="PF11598">
    <property type="entry name" value="COMP"/>
    <property type="match status" value="1"/>
</dbReference>
<evidence type="ECO:0000313" key="3">
    <source>
        <dbReference type="EMBL" id="JAI59815.1"/>
    </source>
</evidence>
<dbReference type="AlphaFoldDB" id="A0A0P4W409"/>
<dbReference type="InterPro" id="IPR024665">
    <property type="entry name" value="TSP/COMP_CC"/>
</dbReference>
<evidence type="ECO:0000259" key="2">
    <source>
        <dbReference type="Pfam" id="PF11598"/>
    </source>
</evidence>
<evidence type="ECO:0000256" key="1">
    <source>
        <dbReference type="SAM" id="Coils"/>
    </source>
</evidence>
<accession>A0A0P4W409</accession>
<feature type="domain" description="Thrombospondin/cartilage oligomeric matrix protein coiled-coil" evidence="2">
    <location>
        <begin position="98"/>
        <end position="140"/>
    </location>
</feature>
<sequence length="149" mass="16906">MANSGDEDLRAYHDRHVEVTLDWQASLLELLQKMGCPDNDGGERDPNPVQAQANEVYTYRRAVRCQNLQYGEPCPTFTQPIAPPDRGDIPILHDDESNTKLIKTIAELIETIKELQTEIQTQREETALLRDALLNCEACKPGRNSRFGR</sequence>
<reference evidence="3" key="1">
    <citation type="submission" date="2015-09" db="EMBL/GenBank/DDBJ databases">
        <title>Scylla olivacea transcriptome.</title>
        <authorList>
            <person name="Ikhwanuddin M."/>
        </authorList>
    </citation>
    <scope>NUCLEOTIDE SEQUENCE</scope>
</reference>
<feature type="coiled-coil region" evidence="1">
    <location>
        <begin position="98"/>
        <end position="132"/>
    </location>
</feature>
<protein>
    <recommendedName>
        <fullName evidence="2">Thrombospondin/cartilage oligomeric matrix protein coiled-coil domain-containing protein</fullName>
    </recommendedName>
</protein>
<keyword evidence="1" id="KW-0175">Coiled coil</keyword>
<name>A0A0P4W409_SCYOL</name>
<dbReference type="CDD" id="cd16081">
    <property type="entry name" value="TSPcc_insect"/>
    <property type="match status" value="1"/>
</dbReference>
<proteinExistence type="predicted"/>
<organism evidence="3">
    <name type="scientific">Scylla olivacea</name>
    <name type="common">Orange mud crab</name>
    <name type="synonym">Cancer olivacea</name>
    <dbReference type="NCBI Taxonomy" id="85551"/>
    <lineage>
        <taxon>Eukaryota</taxon>
        <taxon>Metazoa</taxon>
        <taxon>Ecdysozoa</taxon>
        <taxon>Arthropoda</taxon>
        <taxon>Crustacea</taxon>
        <taxon>Multicrustacea</taxon>
        <taxon>Malacostraca</taxon>
        <taxon>Eumalacostraca</taxon>
        <taxon>Eucarida</taxon>
        <taxon>Decapoda</taxon>
        <taxon>Pleocyemata</taxon>
        <taxon>Brachyura</taxon>
        <taxon>Eubrachyura</taxon>
        <taxon>Portunoidea</taxon>
        <taxon>Portunidae</taxon>
        <taxon>Portuninae</taxon>
        <taxon>Scylla</taxon>
    </lineage>
</organism>